<evidence type="ECO:0000256" key="4">
    <source>
        <dbReference type="ARBA" id="ARBA00022723"/>
    </source>
</evidence>
<dbReference type="AlphaFoldDB" id="A0A381TX40"/>
<keyword evidence="3" id="KW-0436">Ligase</keyword>
<evidence type="ECO:0000259" key="7">
    <source>
        <dbReference type="PROSITE" id="PS50975"/>
    </source>
</evidence>
<dbReference type="InterPro" id="IPR016102">
    <property type="entry name" value="Succinyl-CoA_synth-like"/>
</dbReference>
<comment type="cofactor">
    <cofactor evidence="1">
        <name>Mg(2+)</name>
        <dbReference type="ChEBI" id="CHEBI:18420"/>
    </cofactor>
</comment>
<evidence type="ECO:0000313" key="8">
    <source>
        <dbReference type="EMBL" id="SVA20021.1"/>
    </source>
</evidence>
<dbReference type="NCBIfam" id="NF001913">
    <property type="entry name" value="PRK00696.1"/>
    <property type="match status" value="1"/>
</dbReference>
<dbReference type="FunFam" id="3.30.470.20:FF:000002">
    <property type="entry name" value="Succinate--CoA ligase [ADP-forming] subunit beta"/>
    <property type="match status" value="1"/>
</dbReference>
<name>A0A381TX40_9ZZZZ</name>
<dbReference type="GO" id="GO:0006104">
    <property type="term" value="P:succinyl-CoA metabolic process"/>
    <property type="evidence" value="ECO:0007669"/>
    <property type="project" value="TreeGrafter"/>
</dbReference>
<dbReference type="InterPro" id="IPR017866">
    <property type="entry name" value="Succ-CoA_synthase_bsu_CS"/>
</dbReference>
<evidence type="ECO:0000256" key="6">
    <source>
        <dbReference type="ARBA" id="ARBA00022842"/>
    </source>
</evidence>
<proteinExistence type="inferred from homology"/>
<accession>A0A381TX40</accession>
<keyword evidence="5" id="KW-0547">Nucleotide-binding</keyword>
<keyword evidence="2" id="KW-0816">Tricarboxylic acid cycle</keyword>
<feature type="domain" description="ATP-grasp" evidence="7">
    <location>
        <begin position="9"/>
        <end position="229"/>
    </location>
</feature>
<keyword evidence="4" id="KW-0479">Metal-binding</keyword>
<dbReference type="GO" id="GO:0005524">
    <property type="term" value="F:ATP binding"/>
    <property type="evidence" value="ECO:0007669"/>
    <property type="project" value="InterPro"/>
</dbReference>
<dbReference type="FunFam" id="3.30.1490.20:FF:000002">
    <property type="entry name" value="Succinate--CoA ligase [ADP-forming] subunit beta"/>
    <property type="match status" value="1"/>
</dbReference>
<keyword evidence="6" id="KW-0460">Magnesium</keyword>
<dbReference type="PIRSF" id="PIRSF001554">
    <property type="entry name" value="SucCS_beta"/>
    <property type="match status" value="1"/>
</dbReference>
<evidence type="ECO:0000256" key="2">
    <source>
        <dbReference type="ARBA" id="ARBA00022532"/>
    </source>
</evidence>
<dbReference type="InterPro" id="IPR013815">
    <property type="entry name" value="ATP_grasp_subdomain_1"/>
</dbReference>
<dbReference type="PANTHER" id="PTHR11815:SF10">
    <property type="entry name" value="SUCCINATE--COA LIGASE [GDP-FORMING] SUBUNIT BETA, MITOCHONDRIAL"/>
    <property type="match status" value="1"/>
</dbReference>
<dbReference type="Pfam" id="PF08442">
    <property type="entry name" value="ATP-grasp_2"/>
    <property type="match status" value="1"/>
</dbReference>
<dbReference type="GO" id="GO:0006099">
    <property type="term" value="P:tricarboxylic acid cycle"/>
    <property type="evidence" value="ECO:0007669"/>
    <property type="project" value="UniProtKB-KW"/>
</dbReference>
<gene>
    <name evidence="8" type="ORF">METZ01_LOCUS72875</name>
</gene>
<dbReference type="Gene3D" id="3.40.50.261">
    <property type="entry name" value="Succinyl-CoA synthetase domains"/>
    <property type="match status" value="1"/>
</dbReference>
<dbReference type="PANTHER" id="PTHR11815">
    <property type="entry name" value="SUCCINYL-COA SYNTHETASE BETA CHAIN"/>
    <property type="match status" value="1"/>
</dbReference>
<evidence type="ECO:0000256" key="3">
    <source>
        <dbReference type="ARBA" id="ARBA00022598"/>
    </source>
</evidence>
<dbReference type="GO" id="GO:0004775">
    <property type="term" value="F:succinate-CoA ligase (ADP-forming) activity"/>
    <property type="evidence" value="ECO:0007669"/>
    <property type="project" value="UniProtKB-ARBA"/>
</dbReference>
<dbReference type="InterPro" id="IPR013650">
    <property type="entry name" value="ATP-grasp_succ-CoA_synth-type"/>
</dbReference>
<dbReference type="GO" id="GO:0042709">
    <property type="term" value="C:succinate-CoA ligase complex"/>
    <property type="evidence" value="ECO:0007669"/>
    <property type="project" value="TreeGrafter"/>
</dbReference>
<dbReference type="FunFam" id="3.40.50.261:FF:000001">
    <property type="entry name" value="Succinate--CoA ligase [ADP-forming] subunit beta"/>
    <property type="match status" value="1"/>
</dbReference>
<dbReference type="Pfam" id="PF00549">
    <property type="entry name" value="Ligase_CoA"/>
    <property type="match status" value="1"/>
</dbReference>
<dbReference type="SUPFAM" id="SSF52210">
    <property type="entry name" value="Succinyl-CoA synthetase domains"/>
    <property type="match status" value="1"/>
</dbReference>
<dbReference type="EMBL" id="UINC01005238">
    <property type="protein sequence ID" value="SVA20021.1"/>
    <property type="molecule type" value="Genomic_DNA"/>
</dbReference>
<dbReference type="InterPro" id="IPR005811">
    <property type="entry name" value="SUCC_ACL_C"/>
</dbReference>
<evidence type="ECO:0000256" key="1">
    <source>
        <dbReference type="ARBA" id="ARBA00001946"/>
    </source>
</evidence>
<sequence length="389" mass="41625">MNLHEYQSKELFLNAGIPVLKGAMAASSVKAKSIAEQLGGDTWVIKAQVHAGGRGKAGGVKITNNINEVESIASSMLGSNLITKQTDQKGLPVDSVYVECGTEIRSEFYLSLLIDRAKESWTFIASSEGGVDIEAVADKTPNKILKYTVNPIDGLSETELSHMATELGFMSQTVREFIDITTKLFVLAKKTDANLIEINPLIINSAGHLIALDSKISIDSNALFRQEVLMHYKDPNQENALEAKATENDLSYVSLDGDIACMVNGAGLAMATMDLIKLHGGEPANFLDVGGGATTERVKVAFEIIMENPNVKGILINIFGGIVRCDVIASGIIEALKESNIDFPIVVRLEGTNVDLAKTMLAEAGSKIISADDLTDAAIKIVQSVKGSL</sequence>
<dbReference type="PROSITE" id="PS01217">
    <property type="entry name" value="SUCCINYL_COA_LIG_3"/>
    <property type="match status" value="1"/>
</dbReference>
<dbReference type="InterPro" id="IPR011761">
    <property type="entry name" value="ATP-grasp"/>
</dbReference>
<dbReference type="PROSITE" id="PS50975">
    <property type="entry name" value="ATP_GRASP"/>
    <property type="match status" value="1"/>
</dbReference>
<dbReference type="Gene3D" id="3.30.1490.20">
    <property type="entry name" value="ATP-grasp fold, A domain"/>
    <property type="match status" value="1"/>
</dbReference>
<protein>
    <recommendedName>
        <fullName evidence="7">ATP-grasp domain-containing protein</fullName>
    </recommendedName>
</protein>
<organism evidence="8">
    <name type="scientific">marine metagenome</name>
    <dbReference type="NCBI Taxonomy" id="408172"/>
    <lineage>
        <taxon>unclassified sequences</taxon>
        <taxon>metagenomes</taxon>
        <taxon>ecological metagenomes</taxon>
    </lineage>
</organism>
<dbReference type="SUPFAM" id="SSF56059">
    <property type="entry name" value="Glutathione synthetase ATP-binding domain-like"/>
    <property type="match status" value="1"/>
</dbReference>
<reference evidence="8" key="1">
    <citation type="submission" date="2018-05" db="EMBL/GenBank/DDBJ databases">
        <authorList>
            <person name="Lanie J.A."/>
            <person name="Ng W.-L."/>
            <person name="Kazmierczak K.M."/>
            <person name="Andrzejewski T.M."/>
            <person name="Davidsen T.M."/>
            <person name="Wayne K.J."/>
            <person name="Tettelin H."/>
            <person name="Glass J.I."/>
            <person name="Rusch D."/>
            <person name="Podicherti R."/>
            <person name="Tsui H.-C.T."/>
            <person name="Winkler M.E."/>
        </authorList>
    </citation>
    <scope>NUCLEOTIDE SEQUENCE</scope>
</reference>
<dbReference type="HAMAP" id="MF_00558">
    <property type="entry name" value="Succ_CoA_beta"/>
    <property type="match status" value="1"/>
</dbReference>
<dbReference type="Gene3D" id="3.30.470.20">
    <property type="entry name" value="ATP-grasp fold, B domain"/>
    <property type="match status" value="1"/>
</dbReference>
<dbReference type="InterPro" id="IPR005809">
    <property type="entry name" value="Succ_CoA_ligase-like_bsu"/>
</dbReference>
<evidence type="ECO:0000256" key="5">
    <source>
        <dbReference type="ARBA" id="ARBA00022741"/>
    </source>
</evidence>
<dbReference type="GO" id="GO:0046872">
    <property type="term" value="F:metal ion binding"/>
    <property type="evidence" value="ECO:0007669"/>
    <property type="project" value="UniProtKB-KW"/>
</dbReference>
<dbReference type="GO" id="GO:0005829">
    <property type="term" value="C:cytosol"/>
    <property type="evidence" value="ECO:0007669"/>
    <property type="project" value="TreeGrafter"/>
</dbReference>
<dbReference type="NCBIfam" id="TIGR01016">
    <property type="entry name" value="sucCoAbeta"/>
    <property type="match status" value="1"/>
</dbReference>